<dbReference type="PROSITE" id="PS51515">
    <property type="entry name" value="BIN3_SAM"/>
    <property type="match status" value="1"/>
</dbReference>
<organism evidence="9 10">
    <name type="scientific">Micromonas commoda (strain RCC299 / NOUM17 / CCMP2709)</name>
    <name type="common">Picoplanktonic green alga</name>
    <dbReference type="NCBI Taxonomy" id="296587"/>
    <lineage>
        <taxon>Eukaryota</taxon>
        <taxon>Viridiplantae</taxon>
        <taxon>Chlorophyta</taxon>
        <taxon>Mamiellophyceae</taxon>
        <taxon>Mamiellales</taxon>
        <taxon>Mamiellaceae</taxon>
        <taxon>Micromonas</taxon>
    </lineage>
</organism>
<dbReference type="RefSeq" id="XP_002500919.1">
    <property type="nucleotide sequence ID" value="XM_002500873.1"/>
</dbReference>
<dbReference type="GeneID" id="8241684"/>
<evidence type="ECO:0000313" key="9">
    <source>
        <dbReference type="EMBL" id="ACO62177.1"/>
    </source>
</evidence>
<dbReference type="OMA" id="WPSYHSA"/>
<evidence type="ECO:0000256" key="4">
    <source>
        <dbReference type="ARBA" id="ARBA00022691"/>
    </source>
</evidence>
<proteinExistence type="inferred from homology"/>
<dbReference type="PANTHER" id="PTHR12315:SF0">
    <property type="entry name" value="7SK SNRNA METHYLPHOSPHATE CAPPING ENZYME"/>
    <property type="match status" value="1"/>
</dbReference>
<dbReference type="OrthoDB" id="10017101at2759"/>
<feature type="domain" description="Bin3-type SAM" evidence="8">
    <location>
        <begin position="116"/>
        <end position="380"/>
    </location>
</feature>
<dbReference type="AlphaFoldDB" id="C1E1J2"/>
<feature type="compositionally biased region" description="Low complexity" evidence="7">
    <location>
        <begin position="221"/>
        <end position="235"/>
    </location>
</feature>
<dbReference type="Pfam" id="PF06859">
    <property type="entry name" value="Bin3"/>
    <property type="match status" value="1"/>
</dbReference>
<evidence type="ECO:0000256" key="1">
    <source>
        <dbReference type="ARBA" id="ARBA00008361"/>
    </source>
</evidence>
<evidence type="ECO:0000256" key="7">
    <source>
        <dbReference type="SAM" id="MobiDB-lite"/>
    </source>
</evidence>
<dbReference type="FunCoup" id="C1E1J2">
    <property type="interactions" value="992"/>
</dbReference>
<feature type="compositionally biased region" description="Acidic residues" evidence="7">
    <location>
        <begin position="1"/>
        <end position="11"/>
    </location>
</feature>
<dbReference type="Proteomes" id="UP000002009">
    <property type="component" value="Chromosome 3"/>
</dbReference>
<dbReference type="SUPFAM" id="SSF53335">
    <property type="entry name" value="S-adenosyl-L-methionine-dependent methyltransferases"/>
    <property type="match status" value="1"/>
</dbReference>
<evidence type="ECO:0000256" key="3">
    <source>
        <dbReference type="ARBA" id="ARBA00022679"/>
    </source>
</evidence>
<dbReference type="GO" id="GO:0008173">
    <property type="term" value="F:RNA methyltransferase activity"/>
    <property type="evidence" value="ECO:0007669"/>
    <property type="project" value="UniProtKB-UniRule"/>
</dbReference>
<evidence type="ECO:0000256" key="6">
    <source>
        <dbReference type="RuleBase" id="RU367087"/>
    </source>
</evidence>
<dbReference type="eggNOG" id="KOG2899">
    <property type="taxonomic scope" value="Eukaryota"/>
</dbReference>
<keyword evidence="2 6" id="KW-0489">Methyltransferase</keyword>
<evidence type="ECO:0000256" key="2">
    <source>
        <dbReference type="ARBA" id="ARBA00022603"/>
    </source>
</evidence>
<keyword evidence="10" id="KW-1185">Reference proteome</keyword>
<comment type="similarity">
    <text evidence="1 6">Belongs to the methyltransferase superfamily.</text>
</comment>
<keyword evidence="4 5" id="KW-0949">S-adenosyl-L-methionine</keyword>
<dbReference type="GO" id="GO:0040031">
    <property type="term" value="P:snRNA modification"/>
    <property type="evidence" value="ECO:0007669"/>
    <property type="project" value="TreeGrafter"/>
</dbReference>
<gene>
    <name evidence="9" type="ORF">MICPUN_56892</name>
</gene>
<feature type="compositionally biased region" description="Low complexity" evidence="7">
    <location>
        <begin position="46"/>
        <end position="61"/>
    </location>
</feature>
<feature type="compositionally biased region" description="Basic and acidic residues" evidence="7">
    <location>
        <begin position="184"/>
        <end position="194"/>
    </location>
</feature>
<dbReference type="InterPro" id="IPR039772">
    <property type="entry name" value="Bin3-like"/>
</dbReference>
<name>C1E1J2_MICCC</name>
<sequence length="380" mass="40913">MEEAPGAEEAPEAAPASRAATKKRSREDRDAAGASNPPSGLDAWAEEATANRGGAGAASSAGGDGRGGGDAAPASHVKFGGANGGGRDANGRQRQCFRYGNYHRYYGYRVGESLEDHRIAHLKREWFHRKRCVDVGCNEGLVSLSIAVSFGSTTMLGIDIDEWLVKKAREKLRRMRRAAAKAATKAERESEEAARMAAEASAREADAAAGGTLRSHPATRVAAATETTDGTGEVGSQLGAKLADSGPSLGGVTFRASNILDETFEPGSVDAFLCLSVTKWIQLNWGDAGLKKMFKQIYDALSPGGVFIVEPQPWKSYKQAFRKQKMPEETREHFRGIELRPAFFAEHLRQVVGFSSVQAIRSADLHVADEFDRNLLLCVK</sequence>
<dbReference type="KEGG" id="mis:MICPUN_56892"/>
<dbReference type="CDD" id="cd02440">
    <property type="entry name" value="AdoMet_MTases"/>
    <property type="match status" value="1"/>
</dbReference>
<reference evidence="9 10" key="1">
    <citation type="journal article" date="2009" name="Science">
        <title>Green evolution and dynamic adaptations revealed by genomes of the marine picoeukaryotes Micromonas.</title>
        <authorList>
            <person name="Worden A.Z."/>
            <person name="Lee J.H."/>
            <person name="Mock T."/>
            <person name="Rouze P."/>
            <person name="Simmons M.P."/>
            <person name="Aerts A.L."/>
            <person name="Allen A.E."/>
            <person name="Cuvelier M.L."/>
            <person name="Derelle E."/>
            <person name="Everett M.V."/>
            <person name="Foulon E."/>
            <person name="Grimwood J."/>
            <person name="Gundlach H."/>
            <person name="Henrissat B."/>
            <person name="Napoli C."/>
            <person name="McDonald S.M."/>
            <person name="Parker M.S."/>
            <person name="Rombauts S."/>
            <person name="Salamov A."/>
            <person name="Von Dassow P."/>
            <person name="Badger J.H."/>
            <person name="Coutinho P.M."/>
            <person name="Demir E."/>
            <person name="Dubchak I."/>
            <person name="Gentemann C."/>
            <person name="Eikrem W."/>
            <person name="Gready J.E."/>
            <person name="John U."/>
            <person name="Lanier W."/>
            <person name="Lindquist E.A."/>
            <person name="Lucas S."/>
            <person name="Mayer K.F."/>
            <person name="Moreau H."/>
            <person name="Not F."/>
            <person name="Otillar R."/>
            <person name="Panaud O."/>
            <person name="Pangilinan J."/>
            <person name="Paulsen I."/>
            <person name="Piegu B."/>
            <person name="Poliakov A."/>
            <person name="Robbens S."/>
            <person name="Schmutz J."/>
            <person name="Toulza E."/>
            <person name="Wyss T."/>
            <person name="Zelensky A."/>
            <person name="Zhou K."/>
            <person name="Armbrust E.V."/>
            <person name="Bhattacharya D."/>
            <person name="Goodenough U.W."/>
            <person name="Van de Peer Y."/>
            <person name="Grigoriev I.V."/>
        </authorList>
    </citation>
    <scope>NUCLEOTIDE SEQUENCE [LARGE SCALE GENOMIC DNA]</scope>
    <source>
        <strain evidence="10">RCC299 / NOUM17</strain>
    </source>
</reference>
<dbReference type="EMBL" id="CP001324">
    <property type="protein sequence ID" value="ACO62177.1"/>
    <property type="molecule type" value="Genomic_DNA"/>
</dbReference>
<dbReference type="STRING" id="296587.C1E1J2"/>
<dbReference type="GO" id="GO:0008171">
    <property type="term" value="F:O-methyltransferase activity"/>
    <property type="evidence" value="ECO:0007669"/>
    <property type="project" value="UniProtKB-UniRule"/>
</dbReference>
<feature type="region of interest" description="Disordered" evidence="7">
    <location>
        <begin position="182"/>
        <end position="201"/>
    </location>
</feature>
<dbReference type="InParanoid" id="C1E1J2"/>
<feature type="region of interest" description="Disordered" evidence="7">
    <location>
        <begin position="206"/>
        <end position="240"/>
    </location>
</feature>
<feature type="region of interest" description="Disordered" evidence="7">
    <location>
        <begin position="1"/>
        <end position="92"/>
    </location>
</feature>
<dbReference type="InterPro" id="IPR010675">
    <property type="entry name" value="Bin3_C"/>
</dbReference>
<dbReference type="EC" id="2.1.1.-" evidence="6"/>
<dbReference type="InterPro" id="IPR029063">
    <property type="entry name" value="SAM-dependent_MTases_sf"/>
</dbReference>
<dbReference type="PANTHER" id="PTHR12315">
    <property type="entry name" value="BICOID-INTERACTING PROTEIN RELATED"/>
    <property type="match status" value="1"/>
</dbReference>
<accession>C1E1J2</accession>
<dbReference type="Gene3D" id="3.40.50.150">
    <property type="entry name" value="Vaccinia Virus protein VP39"/>
    <property type="match status" value="1"/>
</dbReference>
<keyword evidence="3 6" id="KW-0808">Transferase</keyword>
<dbReference type="InterPro" id="IPR024160">
    <property type="entry name" value="BIN3_SAM-bd_dom"/>
</dbReference>
<evidence type="ECO:0000256" key="5">
    <source>
        <dbReference type="PROSITE-ProRule" id="PRU00848"/>
    </source>
</evidence>
<protein>
    <recommendedName>
        <fullName evidence="6">RNA methyltransferase</fullName>
        <ecNumber evidence="6">2.1.1.-</ecNumber>
    </recommendedName>
</protein>
<dbReference type="GO" id="GO:0032259">
    <property type="term" value="P:methylation"/>
    <property type="evidence" value="ECO:0007669"/>
    <property type="project" value="UniProtKB-KW"/>
</dbReference>
<evidence type="ECO:0000313" key="10">
    <source>
        <dbReference type="Proteomes" id="UP000002009"/>
    </source>
</evidence>
<dbReference type="GO" id="GO:0017069">
    <property type="term" value="F:snRNA binding"/>
    <property type="evidence" value="ECO:0007669"/>
    <property type="project" value="TreeGrafter"/>
</dbReference>
<evidence type="ECO:0000259" key="8">
    <source>
        <dbReference type="PROSITE" id="PS51515"/>
    </source>
</evidence>